<feature type="transmembrane region" description="Helical" evidence="1">
    <location>
        <begin position="73"/>
        <end position="96"/>
    </location>
</feature>
<accession>A0A919SEZ8</accession>
<evidence type="ECO:0000256" key="1">
    <source>
        <dbReference type="SAM" id="Phobius"/>
    </source>
</evidence>
<feature type="transmembrane region" description="Helical" evidence="1">
    <location>
        <begin position="108"/>
        <end position="125"/>
    </location>
</feature>
<dbReference type="FunFam" id="3.30.70.270:FF:000001">
    <property type="entry name" value="Diguanylate cyclase domain protein"/>
    <property type="match status" value="1"/>
</dbReference>
<dbReference type="GO" id="GO:1902201">
    <property type="term" value="P:negative regulation of bacterial-type flagellum-dependent cell motility"/>
    <property type="evidence" value="ECO:0007669"/>
    <property type="project" value="TreeGrafter"/>
</dbReference>
<keyword evidence="1" id="KW-0472">Membrane</keyword>
<keyword evidence="1" id="KW-0812">Transmembrane</keyword>
<dbReference type="SUPFAM" id="SSF55073">
    <property type="entry name" value="Nucleotide cyclase"/>
    <property type="match status" value="1"/>
</dbReference>
<dbReference type="InterPro" id="IPR029787">
    <property type="entry name" value="Nucleotide_cyclase"/>
</dbReference>
<dbReference type="GO" id="GO:0052621">
    <property type="term" value="F:diguanylate cyclase activity"/>
    <property type="evidence" value="ECO:0007669"/>
    <property type="project" value="TreeGrafter"/>
</dbReference>
<organism evidence="3 4">
    <name type="scientific">Winogradskya consettensis</name>
    <dbReference type="NCBI Taxonomy" id="113560"/>
    <lineage>
        <taxon>Bacteria</taxon>
        <taxon>Bacillati</taxon>
        <taxon>Actinomycetota</taxon>
        <taxon>Actinomycetes</taxon>
        <taxon>Micromonosporales</taxon>
        <taxon>Micromonosporaceae</taxon>
        <taxon>Winogradskya</taxon>
    </lineage>
</organism>
<feature type="transmembrane region" description="Helical" evidence="1">
    <location>
        <begin position="39"/>
        <end position="61"/>
    </location>
</feature>
<dbReference type="Proteomes" id="UP000680865">
    <property type="component" value="Unassembled WGS sequence"/>
</dbReference>
<proteinExistence type="predicted"/>
<dbReference type="PANTHER" id="PTHR45138">
    <property type="entry name" value="REGULATORY COMPONENTS OF SENSORY TRANSDUCTION SYSTEM"/>
    <property type="match status" value="1"/>
</dbReference>
<dbReference type="AlphaFoldDB" id="A0A919SEZ8"/>
<dbReference type="PROSITE" id="PS50887">
    <property type="entry name" value="GGDEF"/>
    <property type="match status" value="1"/>
</dbReference>
<feature type="transmembrane region" description="Helical" evidence="1">
    <location>
        <begin position="173"/>
        <end position="191"/>
    </location>
</feature>
<dbReference type="InterPro" id="IPR043128">
    <property type="entry name" value="Rev_trsase/Diguanyl_cyclase"/>
</dbReference>
<dbReference type="InterPro" id="IPR050469">
    <property type="entry name" value="Diguanylate_Cyclase"/>
</dbReference>
<dbReference type="EMBL" id="BOQP01000008">
    <property type="protein sequence ID" value="GIM70397.1"/>
    <property type="molecule type" value="Genomic_DNA"/>
</dbReference>
<feature type="transmembrane region" description="Helical" evidence="1">
    <location>
        <begin position="12"/>
        <end position="33"/>
    </location>
</feature>
<evidence type="ECO:0000313" key="4">
    <source>
        <dbReference type="Proteomes" id="UP000680865"/>
    </source>
</evidence>
<feature type="transmembrane region" description="Helical" evidence="1">
    <location>
        <begin position="295"/>
        <end position="313"/>
    </location>
</feature>
<feature type="transmembrane region" description="Helical" evidence="1">
    <location>
        <begin position="137"/>
        <end position="161"/>
    </location>
</feature>
<feature type="domain" description="GGDEF" evidence="2">
    <location>
        <begin position="356"/>
        <end position="490"/>
    </location>
</feature>
<keyword evidence="4" id="KW-1185">Reference proteome</keyword>
<sequence>MSRIDALALPRRLAAWQWLLAAGPVAIGLYYLLVTVEPGWGFAGVVVVASANGSVVAASLFAARRHRQARSALLFIAAGAAANVSADLIFYFMALVGGEVGYPSIADIGYVAAYPLTAVGLVLIVRRRTPGWDLASVVDAAIVAVGAGFLVYALVIAPMVAVGPDNYTKLVSVSYPIGDLMLVAVGARLLLGAGPRTPSLGALGSYLVLLLIADTVYSVQSFDSTYVPGGTADALWMLSSYILAAGVLHPSVQVMVAPSSTVTPDATPGRLAVLAVAALVAPTTMLVLHMHGGRIPVAAGMIACDLLFLLVLARMAGLVQAQRHAAITDGLTGLRSRRYLTQALHTETARSARSGVPVAMLLLDIDHFKTVNDTYGHHGGDLVLVEIAERLRHLVRPGDLVARYGGEEFAVVLPGADLSEAHAVGERIRRGIAATPMSAGPHRMHAVTVSIGLAGIPHPCDDVDELVLAADRALYAAKHAGRDRVAAAAPVAVHESVLKAVSP</sequence>
<keyword evidence="1" id="KW-1133">Transmembrane helix</keyword>
<dbReference type="GO" id="GO:0005886">
    <property type="term" value="C:plasma membrane"/>
    <property type="evidence" value="ECO:0007669"/>
    <property type="project" value="TreeGrafter"/>
</dbReference>
<protein>
    <recommendedName>
        <fullName evidence="2">GGDEF domain-containing protein</fullName>
    </recommendedName>
</protein>
<dbReference type="SMART" id="SM00267">
    <property type="entry name" value="GGDEF"/>
    <property type="match status" value="1"/>
</dbReference>
<feature type="transmembrane region" description="Helical" evidence="1">
    <location>
        <begin position="269"/>
        <end position="289"/>
    </location>
</feature>
<gene>
    <name evidence="3" type="ORF">Aco04nite_20090</name>
</gene>
<evidence type="ECO:0000259" key="2">
    <source>
        <dbReference type="PROSITE" id="PS50887"/>
    </source>
</evidence>
<dbReference type="Gene3D" id="3.30.70.270">
    <property type="match status" value="1"/>
</dbReference>
<name>A0A919SEZ8_9ACTN</name>
<dbReference type="NCBIfam" id="TIGR00254">
    <property type="entry name" value="GGDEF"/>
    <property type="match status" value="1"/>
</dbReference>
<dbReference type="PANTHER" id="PTHR45138:SF9">
    <property type="entry name" value="DIGUANYLATE CYCLASE DGCM-RELATED"/>
    <property type="match status" value="1"/>
</dbReference>
<dbReference type="InterPro" id="IPR000160">
    <property type="entry name" value="GGDEF_dom"/>
</dbReference>
<feature type="transmembrane region" description="Helical" evidence="1">
    <location>
        <begin position="234"/>
        <end position="257"/>
    </location>
</feature>
<reference evidence="3" key="1">
    <citation type="submission" date="2021-03" db="EMBL/GenBank/DDBJ databases">
        <title>Whole genome shotgun sequence of Actinoplanes consettensis NBRC 14913.</title>
        <authorList>
            <person name="Komaki H."/>
            <person name="Tamura T."/>
        </authorList>
    </citation>
    <scope>NUCLEOTIDE SEQUENCE</scope>
    <source>
        <strain evidence="3">NBRC 14913</strain>
    </source>
</reference>
<evidence type="ECO:0000313" key="3">
    <source>
        <dbReference type="EMBL" id="GIM70397.1"/>
    </source>
</evidence>
<feature type="transmembrane region" description="Helical" evidence="1">
    <location>
        <begin position="203"/>
        <end position="222"/>
    </location>
</feature>
<dbReference type="Pfam" id="PF00990">
    <property type="entry name" value="GGDEF"/>
    <property type="match status" value="1"/>
</dbReference>
<dbReference type="RefSeq" id="WP_212996909.1">
    <property type="nucleotide sequence ID" value="NZ_BAAATW010000003.1"/>
</dbReference>
<comment type="caution">
    <text evidence="3">The sequence shown here is derived from an EMBL/GenBank/DDBJ whole genome shotgun (WGS) entry which is preliminary data.</text>
</comment>
<dbReference type="GO" id="GO:0043709">
    <property type="term" value="P:cell adhesion involved in single-species biofilm formation"/>
    <property type="evidence" value="ECO:0007669"/>
    <property type="project" value="TreeGrafter"/>
</dbReference>
<dbReference type="CDD" id="cd01949">
    <property type="entry name" value="GGDEF"/>
    <property type="match status" value="1"/>
</dbReference>